<dbReference type="Proteomes" id="UP001165065">
    <property type="component" value="Unassembled WGS sequence"/>
</dbReference>
<feature type="non-terminal residue" evidence="1">
    <location>
        <position position="292"/>
    </location>
</feature>
<evidence type="ECO:0000313" key="1">
    <source>
        <dbReference type="EMBL" id="GMI38459.1"/>
    </source>
</evidence>
<evidence type="ECO:0000313" key="2">
    <source>
        <dbReference type="Proteomes" id="UP001165065"/>
    </source>
</evidence>
<gene>
    <name evidence="1" type="ORF">TrCOL_g1061</name>
</gene>
<dbReference type="AlphaFoldDB" id="A0A9W7G981"/>
<sequence length="292" mass="32259">LGYPYPIDSTGKATLPKYLIIDTAVVLEEELWAQVQEEVVKGNSPLEQQYKDFLKPGNYDAKHLTKLLTLPPDLQARKEQALEDFTNQVADNRLLFRGGEVMLPDEARVYPIGWTLRGVVTKHEGTIKKRRTIVLPAEYSNRIFDCLIDALRYIKQQDGDSTDARIAKYVEEREAAATAAAAAREAAAATEAVTVAAEAAKAKAHTELYYKAKVDNSGKGLVGVAATGKDCVPGADLVLEDGTVVTVKSYSTNGWVFSEPDGEQYRLRELFVPAEYKEGPIFYGRPFVVQVQ</sequence>
<organism evidence="1 2">
    <name type="scientific">Triparma columacea</name>
    <dbReference type="NCBI Taxonomy" id="722753"/>
    <lineage>
        <taxon>Eukaryota</taxon>
        <taxon>Sar</taxon>
        <taxon>Stramenopiles</taxon>
        <taxon>Ochrophyta</taxon>
        <taxon>Bolidophyceae</taxon>
        <taxon>Parmales</taxon>
        <taxon>Triparmaceae</taxon>
        <taxon>Triparma</taxon>
    </lineage>
</organism>
<feature type="non-terminal residue" evidence="1">
    <location>
        <position position="1"/>
    </location>
</feature>
<keyword evidence="2" id="KW-1185">Reference proteome</keyword>
<comment type="caution">
    <text evidence="1">The sequence shown here is derived from an EMBL/GenBank/DDBJ whole genome shotgun (WGS) entry which is preliminary data.</text>
</comment>
<name>A0A9W7G981_9STRA</name>
<reference evidence="2" key="1">
    <citation type="journal article" date="2023" name="Commun. Biol.">
        <title>Genome analysis of Parmales, the sister group of diatoms, reveals the evolutionary specialization of diatoms from phago-mixotrophs to photoautotrophs.</title>
        <authorList>
            <person name="Ban H."/>
            <person name="Sato S."/>
            <person name="Yoshikawa S."/>
            <person name="Yamada K."/>
            <person name="Nakamura Y."/>
            <person name="Ichinomiya M."/>
            <person name="Sato N."/>
            <person name="Blanc-Mathieu R."/>
            <person name="Endo H."/>
            <person name="Kuwata A."/>
            <person name="Ogata H."/>
        </authorList>
    </citation>
    <scope>NUCLEOTIDE SEQUENCE [LARGE SCALE GENOMIC DNA]</scope>
</reference>
<proteinExistence type="predicted"/>
<protein>
    <submittedName>
        <fullName evidence="1">Uncharacterized protein</fullName>
    </submittedName>
</protein>
<dbReference type="EMBL" id="BRYA01001073">
    <property type="protein sequence ID" value="GMI38459.1"/>
    <property type="molecule type" value="Genomic_DNA"/>
</dbReference>
<accession>A0A9W7G981</accession>